<evidence type="ECO:0000259" key="2">
    <source>
        <dbReference type="Pfam" id="PF13175"/>
    </source>
</evidence>
<reference evidence="3 4" key="1">
    <citation type="submission" date="2019-09" db="EMBL/GenBank/DDBJ databases">
        <authorList>
            <person name="Chandra G."/>
            <person name="Truman W A."/>
        </authorList>
    </citation>
    <scope>NUCLEOTIDE SEQUENCE [LARGE SCALE GENOMIC DNA]</scope>
    <source>
        <strain evidence="3">PS862</strain>
    </source>
</reference>
<accession>A0A5E6ZYZ3</accession>
<dbReference type="PANTHER" id="PTHR43581">
    <property type="entry name" value="ATP/GTP PHOSPHATASE"/>
    <property type="match status" value="1"/>
</dbReference>
<gene>
    <name evidence="3" type="ORF">PS862_04144</name>
</gene>
<dbReference type="SUPFAM" id="SSF52540">
    <property type="entry name" value="P-loop containing nucleoside triphosphate hydrolases"/>
    <property type="match status" value="1"/>
</dbReference>
<dbReference type="PANTHER" id="PTHR43581:SF2">
    <property type="entry name" value="EXCINUCLEASE ATPASE SUBUNIT"/>
    <property type="match status" value="1"/>
</dbReference>
<dbReference type="InterPro" id="IPR027417">
    <property type="entry name" value="P-loop_NTPase"/>
</dbReference>
<dbReference type="Pfam" id="PF12476">
    <property type="entry name" value="DUF3696"/>
    <property type="match status" value="1"/>
</dbReference>
<protein>
    <recommendedName>
        <fullName evidence="5">AAA domain-containing protein</fullName>
    </recommendedName>
</protein>
<evidence type="ECO:0008006" key="5">
    <source>
        <dbReference type="Google" id="ProtNLM"/>
    </source>
</evidence>
<proteinExistence type="predicted"/>
<dbReference type="AlphaFoldDB" id="A0A5E6ZYZ3"/>
<dbReference type="Proteomes" id="UP000385207">
    <property type="component" value="Unassembled WGS sequence"/>
</dbReference>
<dbReference type="InterPro" id="IPR041685">
    <property type="entry name" value="AAA_GajA/Old/RecF-like"/>
</dbReference>
<organism evidence="3 4">
    <name type="scientific">Pseudomonas fluorescens</name>
    <dbReference type="NCBI Taxonomy" id="294"/>
    <lineage>
        <taxon>Bacteria</taxon>
        <taxon>Pseudomonadati</taxon>
        <taxon>Pseudomonadota</taxon>
        <taxon>Gammaproteobacteria</taxon>
        <taxon>Pseudomonadales</taxon>
        <taxon>Pseudomonadaceae</taxon>
        <taxon>Pseudomonas</taxon>
    </lineage>
</organism>
<dbReference type="RefSeq" id="WP_150752664.1">
    <property type="nucleotide sequence ID" value="NZ_CABVHR010000001.1"/>
</dbReference>
<dbReference type="InterPro" id="IPR051396">
    <property type="entry name" value="Bact_Antivir_Def_Nuclease"/>
</dbReference>
<evidence type="ECO:0000313" key="3">
    <source>
        <dbReference type="EMBL" id="VVP26747.1"/>
    </source>
</evidence>
<dbReference type="InterPro" id="IPR022532">
    <property type="entry name" value="DUF3696"/>
</dbReference>
<feature type="domain" description="Endonuclease GajA/Old nuclease/RecF-like AAA" evidence="2">
    <location>
        <begin position="1"/>
        <end position="413"/>
    </location>
</feature>
<dbReference type="Gene3D" id="3.40.50.300">
    <property type="entry name" value="P-loop containing nucleotide triphosphate hydrolases"/>
    <property type="match status" value="2"/>
</dbReference>
<dbReference type="EMBL" id="CABVII010000020">
    <property type="protein sequence ID" value="VVP26747.1"/>
    <property type="molecule type" value="Genomic_DNA"/>
</dbReference>
<evidence type="ECO:0000313" key="4">
    <source>
        <dbReference type="Proteomes" id="UP000385207"/>
    </source>
</evidence>
<dbReference type="PIRSF" id="PIRSF034888">
    <property type="entry name" value="P-loop_UCP034888"/>
    <property type="match status" value="1"/>
</dbReference>
<dbReference type="OrthoDB" id="3322489at2"/>
<dbReference type="InterPro" id="IPR014592">
    <property type="entry name" value="P-loop_UCP034888"/>
</dbReference>
<name>A0A5E6ZYZ3_PSEFL</name>
<feature type="domain" description="DUF3696" evidence="1">
    <location>
        <begin position="425"/>
        <end position="471"/>
    </location>
</feature>
<dbReference type="Pfam" id="PF13175">
    <property type="entry name" value="AAA_15"/>
    <property type="match status" value="1"/>
</dbReference>
<sequence>MFKNIGINNFKGFSQPQRIRLAPVTLIYGPNSSGKSSIIQALMLLKQSITRPSEKGGLVSTGEYIDLGTFSSMMNNHNTQNDLEFSVEYSPLKRQSSAERTNFGDSHNRIHEFTYSLSGRESNHKNEEFTYLKKITTKIVTEGNSKSLFKLSMQSSLDDKIQTNFIRRSLAARTFDFADADSSESFCNYVSRKTGVTGFDSNPVRKLINNITFRSDPNFCTPSSIIIKESQKDVDNVAFAVCNQTITEIATELQDKFGTVAYLGPLRLHPARLYAPKGDQSGSVGKAGENAARLIYEKSPGMSDEINRWFLEFDIPYSLSAENIGNDITGSVVSLQLKDLRTGVTVGPSDVGFGIGQLLPILVEGLVRKNSTICVEQPEIHLHPRLQAALANFIIETSKENQWIIETHSESLILRLQNKIKDGTISPNDVSVIYVEATSRGSKVLEIPLDKDGDFMVDWPDGFFEERLKELFGKKS</sequence>
<evidence type="ECO:0000259" key="1">
    <source>
        <dbReference type="Pfam" id="PF12476"/>
    </source>
</evidence>